<feature type="compositionally biased region" description="Basic and acidic residues" evidence="1">
    <location>
        <begin position="72"/>
        <end position="84"/>
    </location>
</feature>
<comment type="caution">
    <text evidence="2">The sequence shown here is derived from an EMBL/GenBank/DDBJ whole genome shotgun (WGS) entry which is preliminary data.</text>
</comment>
<feature type="compositionally biased region" description="Polar residues" evidence="1">
    <location>
        <begin position="43"/>
        <end position="52"/>
    </location>
</feature>
<accession>A0A7C8IJ43</accession>
<evidence type="ECO:0000313" key="2">
    <source>
        <dbReference type="EMBL" id="KAF2878471.1"/>
    </source>
</evidence>
<keyword evidence="3" id="KW-1185">Reference proteome</keyword>
<dbReference type="Proteomes" id="UP000481861">
    <property type="component" value="Unassembled WGS sequence"/>
</dbReference>
<sequence>MEQIDKNTVLLVISNRRKSWKSMSFRRHLTVLRARPNHFPYPRTSSTPTASDLRQRRVSPAQPWRHLAAAVRPRDAQHSLHQHYDCGSLQTPGSGTHVRDRQLPGAEQAISRRV</sequence>
<dbReference type="AlphaFoldDB" id="A0A7C8IJ43"/>
<proteinExistence type="predicted"/>
<protein>
    <submittedName>
        <fullName evidence="2">Uncharacterized protein</fullName>
    </submittedName>
</protein>
<organism evidence="2 3">
    <name type="scientific">Massariosphaeria phaeospora</name>
    <dbReference type="NCBI Taxonomy" id="100035"/>
    <lineage>
        <taxon>Eukaryota</taxon>
        <taxon>Fungi</taxon>
        <taxon>Dikarya</taxon>
        <taxon>Ascomycota</taxon>
        <taxon>Pezizomycotina</taxon>
        <taxon>Dothideomycetes</taxon>
        <taxon>Pleosporomycetidae</taxon>
        <taxon>Pleosporales</taxon>
        <taxon>Pleosporales incertae sedis</taxon>
        <taxon>Massariosphaeria</taxon>
    </lineage>
</organism>
<reference evidence="2 3" key="1">
    <citation type="submission" date="2020-01" db="EMBL/GenBank/DDBJ databases">
        <authorList>
            <consortium name="DOE Joint Genome Institute"/>
            <person name="Haridas S."/>
            <person name="Albert R."/>
            <person name="Binder M."/>
            <person name="Bloem J."/>
            <person name="Labutti K."/>
            <person name="Salamov A."/>
            <person name="Andreopoulos B."/>
            <person name="Baker S.E."/>
            <person name="Barry K."/>
            <person name="Bills G."/>
            <person name="Bluhm B.H."/>
            <person name="Cannon C."/>
            <person name="Castanera R."/>
            <person name="Culley D.E."/>
            <person name="Daum C."/>
            <person name="Ezra D."/>
            <person name="Gonzalez J.B."/>
            <person name="Henrissat B."/>
            <person name="Kuo A."/>
            <person name="Liang C."/>
            <person name="Lipzen A."/>
            <person name="Lutzoni F."/>
            <person name="Magnuson J."/>
            <person name="Mondo S."/>
            <person name="Nolan M."/>
            <person name="Ohm R."/>
            <person name="Pangilinan J."/>
            <person name="Park H.-J.H."/>
            <person name="Ramirez L."/>
            <person name="Alfaro M."/>
            <person name="Sun H."/>
            <person name="Tritt A."/>
            <person name="Yoshinaga Y."/>
            <person name="Zwiers L.-H.L."/>
            <person name="Turgeon B.G."/>
            <person name="Goodwin S.B."/>
            <person name="Spatafora J.W."/>
            <person name="Crous P.W."/>
            <person name="Grigoriev I.V."/>
        </authorList>
    </citation>
    <scope>NUCLEOTIDE SEQUENCE [LARGE SCALE GENOMIC DNA]</scope>
    <source>
        <strain evidence="2 3">CBS 611.86</strain>
    </source>
</reference>
<evidence type="ECO:0000256" key="1">
    <source>
        <dbReference type="SAM" id="MobiDB-lite"/>
    </source>
</evidence>
<feature type="region of interest" description="Disordered" evidence="1">
    <location>
        <begin position="37"/>
        <end position="114"/>
    </location>
</feature>
<dbReference type="EMBL" id="JAADJZ010000001">
    <property type="protein sequence ID" value="KAF2878471.1"/>
    <property type="molecule type" value="Genomic_DNA"/>
</dbReference>
<gene>
    <name evidence="2" type="ORF">BDV95DRAFT_23349</name>
</gene>
<evidence type="ECO:0000313" key="3">
    <source>
        <dbReference type="Proteomes" id="UP000481861"/>
    </source>
</evidence>
<name>A0A7C8IJ43_9PLEO</name>